<dbReference type="RefSeq" id="WP_194115491.1">
    <property type="nucleotide sequence ID" value="NZ_JADFUA010000003.1"/>
</dbReference>
<dbReference type="Gene3D" id="1.25.40.10">
    <property type="entry name" value="Tetratricopeptide repeat domain"/>
    <property type="match status" value="1"/>
</dbReference>
<gene>
    <name evidence="1" type="ORF">INR99_06385</name>
</gene>
<dbReference type="SMART" id="SM00028">
    <property type="entry name" value="TPR"/>
    <property type="match status" value="3"/>
</dbReference>
<sequence length="342" mass="38232">MNTLQVSESDLLGTSIALSHLDPDRSLSTAQLALCAFETSADLRGQVHALMQITRLFFDKGATHEGGEWLMKALTLSELHDLHPEHGQLLAETGSLHYTLGDYTEAIAYWTDCLDYANPLFSDEARLHAHVGIGQIYYALGDYPAALRHHRLSLDLAAPSNPHTTAKSLLNLAADYYQLEQLKQMEDCLTQAESLCRTANNLSYLGEVCYYRTLLALQLDDPVGAQRHAADAASLQHICSWSQISNAIAQAQMLRQRNEHPAALAMLSETLDQVEHSNCRHHLQLVFRLIATLHHETGNAAQRAVFLQRYQETSQQLVSDDVQGKLAELEEKLARYTRDSHH</sequence>
<dbReference type="EMBL" id="JADFUA010000003">
    <property type="protein sequence ID" value="MBE9608968.1"/>
    <property type="molecule type" value="Genomic_DNA"/>
</dbReference>
<dbReference type="AlphaFoldDB" id="A0A8J7K833"/>
<dbReference type="InterPro" id="IPR019734">
    <property type="entry name" value="TPR_rpt"/>
</dbReference>
<protein>
    <submittedName>
        <fullName evidence="1">Tetratricopeptide repeat protein</fullName>
    </submittedName>
</protein>
<organism evidence="1 2">
    <name type="scientific">Chitinilyticum piscinae</name>
    <dbReference type="NCBI Taxonomy" id="2866724"/>
    <lineage>
        <taxon>Bacteria</taxon>
        <taxon>Pseudomonadati</taxon>
        <taxon>Pseudomonadota</taxon>
        <taxon>Betaproteobacteria</taxon>
        <taxon>Neisseriales</taxon>
        <taxon>Chitinibacteraceae</taxon>
        <taxon>Chitinilyticum</taxon>
    </lineage>
</organism>
<dbReference type="Proteomes" id="UP000604481">
    <property type="component" value="Unassembled WGS sequence"/>
</dbReference>
<name>A0A8J7K833_9NEIS</name>
<keyword evidence="2" id="KW-1185">Reference proteome</keyword>
<reference evidence="1 2" key="1">
    <citation type="submission" date="2020-10" db="EMBL/GenBank/DDBJ databases">
        <title>The genome sequence of Chitinilyticum litopenaei 4Y14.</title>
        <authorList>
            <person name="Liu Y."/>
        </authorList>
    </citation>
    <scope>NUCLEOTIDE SEQUENCE [LARGE SCALE GENOMIC DNA]</scope>
    <source>
        <strain evidence="1 2">4Y14</strain>
    </source>
</reference>
<dbReference type="PANTHER" id="PTHR10098">
    <property type="entry name" value="RAPSYN-RELATED"/>
    <property type="match status" value="1"/>
</dbReference>
<dbReference type="SUPFAM" id="SSF48452">
    <property type="entry name" value="TPR-like"/>
    <property type="match status" value="1"/>
</dbReference>
<dbReference type="Pfam" id="PF13424">
    <property type="entry name" value="TPR_12"/>
    <property type="match status" value="1"/>
</dbReference>
<comment type="caution">
    <text evidence="1">The sequence shown here is derived from an EMBL/GenBank/DDBJ whole genome shotgun (WGS) entry which is preliminary data.</text>
</comment>
<dbReference type="InterPro" id="IPR011990">
    <property type="entry name" value="TPR-like_helical_dom_sf"/>
</dbReference>
<evidence type="ECO:0000313" key="2">
    <source>
        <dbReference type="Proteomes" id="UP000604481"/>
    </source>
</evidence>
<evidence type="ECO:0000313" key="1">
    <source>
        <dbReference type="EMBL" id="MBE9608968.1"/>
    </source>
</evidence>
<accession>A0A8J7K833</accession>
<proteinExistence type="predicted"/>